<dbReference type="SUPFAM" id="SSF51445">
    <property type="entry name" value="(Trans)glycosidases"/>
    <property type="match status" value="1"/>
</dbReference>
<gene>
    <name evidence="3" type="ORF">A3860_11165</name>
</gene>
<keyword evidence="1" id="KW-0378">Hydrolase</keyword>
<dbReference type="AlphaFoldDB" id="A0A1V9FFQ4"/>
<dbReference type="InterPro" id="IPR013785">
    <property type="entry name" value="Aldolase_TIM"/>
</dbReference>
<evidence type="ECO:0008006" key="5">
    <source>
        <dbReference type="Google" id="ProtNLM"/>
    </source>
</evidence>
<comment type="caution">
    <text evidence="3">The sequence shown here is derived from an EMBL/GenBank/DDBJ whole genome shotgun (WGS) entry which is preliminary data.</text>
</comment>
<dbReference type="Proteomes" id="UP000192796">
    <property type="component" value="Unassembled WGS sequence"/>
</dbReference>
<keyword evidence="2" id="KW-0326">Glycosidase</keyword>
<dbReference type="EMBL" id="LVYD01000124">
    <property type="protein sequence ID" value="OQP57117.1"/>
    <property type="molecule type" value="Genomic_DNA"/>
</dbReference>
<evidence type="ECO:0000313" key="4">
    <source>
        <dbReference type="Proteomes" id="UP000192796"/>
    </source>
</evidence>
<sequence length="672" mass="73507">MCLTTVAAMGAPVGENDTLVTIPFGKNNVLKVNLKRGTWDVLCNGKPVITDACATYKGRKIITSNNAGAGKYAAGGDGHGFGIGKQNIHSVTWVSEGMRVTQTFILKPGRDFFITWVSVAGPEAAANYISPMSNGTVIVKDTGDNRALFVPFDNDMWVRYNAQPVAQASFTGSEVTAIYNNDTYRGLVIGSLEHDSWKTGITVQHTANNAVSVTAFGGLTDGNLTHDKIPHGAVAIGDTNCTSPCIMVGMFSDWRMGMEQYATLSTAFNEQVIAPWKKATPMGWNSWGALQTKLTLDKAKGVIDFFSDSCNRFRNADSTLYIDLDSFWDNLVKGGLDGDVTQLQTFVQYCKSKHVKPGVYWAPFTDWGKNDRKMEGSNYTYAQAWLKQNGKPVEVDGALALDATHPGTKARIAWYLGHLKKLGFEMIKIDFLGHGALESDHFYDASITTGMQAYRMGMEYVDSVLDNSMLVYAAISPTMATAPYVHMRRIACDAFSAIDNTEYTLNSTGYGWWQSHLYNYVDADHVVFNRESEGANRARFAAALVTGTLITGDDYSEQGPWSKAAARWLQNKDLLNIIKDGHSFRPLEANTNNKGVELFVKTVGVKTYVALFNFSNSARAYAISLARLGLNDKMKLQATALFSGSKSTWAAPVKITVPPSDAMIYVITSGGK</sequence>
<accession>A0A1V9FFQ4</accession>
<protein>
    <recommendedName>
        <fullName evidence="5">Alpha-galactosidase</fullName>
    </recommendedName>
</protein>
<proteinExistence type="predicted"/>
<dbReference type="Gene3D" id="2.60.40.1180">
    <property type="entry name" value="Golgi alpha-mannosidase II"/>
    <property type="match status" value="1"/>
</dbReference>
<dbReference type="InterPro" id="IPR017853">
    <property type="entry name" value="GH"/>
</dbReference>
<evidence type="ECO:0000313" key="3">
    <source>
        <dbReference type="EMBL" id="OQP57117.1"/>
    </source>
</evidence>
<keyword evidence="4" id="KW-1185">Reference proteome</keyword>
<name>A0A1V9FFQ4_9BACT</name>
<dbReference type="SUPFAM" id="SSF51011">
    <property type="entry name" value="Glycosyl hydrolase domain"/>
    <property type="match status" value="1"/>
</dbReference>
<dbReference type="STRING" id="1703345.A3860_11165"/>
<evidence type="ECO:0000256" key="2">
    <source>
        <dbReference type="ARBA" id="ARBA00023295"/>
    </source>
</evidence>
<evidence type="ECO:0000256" key="1">
    <source>
        <dbReference type="ARBA" id="ARBA00022801"/>
    </source>
</evidence>
<dbReference type="Gene3D" id="3.20.20.70">
    <property type="entry name" value="Aldolase class I"/>
    <property type="match status" value="1"/>
</dbReference>
<dbReference type="InterPro" id="IPR013780">
    <property type="entry name" value="Glyco_hydro_b"/>
</dbReference>
<organism evidence="3 4">
    <name type="scientific">Niastella vici</name>
    <dbReference type="NCBI Taxonomy" id="1703345"/>
    <lineage>
        <taxon>Bacteria</taxon>
        <taxon>Pseudomonadati</taxon>
        <taxon>Bacteroidota</taxon>
        <taxon>Chitinophagia</taxon>
        <taxon>Chitinophagales</taxon>
        <taxon>Chitinophagaceae</taxon>
        <taxon>Niastella</taxon>
    </lineage>
</organism>
<dbReference type="GO" id="GO:0016798">
    <property type="term" value="F:hydrolase activity, acting on glycosyl bonds"/>
    <property type="evidence" value="ECO:0007669"/>
    <property type="project" value="UniProtKB-KW"/>
</dbReference>
<reference evidence="3 4" key="1">
    <citation type="submission" date="2016-03" db="EMBL/GenBank/DDBJ databases">
        <title>Niastella vici sp. nov., isolated from farmland soil.</title>
        <authorList>
            <person name="Chen L."/>
            <person name="Wang D."/>
            <person name="Yang S."/>
            <person name="Wang G."/>
        </authorList>
    </citation>
    <scope>NUCLEOTIDE SEQUENCE [LARGE SCALE GENOMIC DNA]</scope>
    <source>
        <strain evidence="3 4">DJ57</strain>
    </source>
</reference>